<gene>
    <name evidence="1" type="ORF">HBF25_12350</name>
</gene>
<dbReference type="RefSeq" id="WP_166948838.1">
    <property type="nucleotide sequence ID" value="NZ_JAARLZ010000006.1"/>
</dbReference>
<evidence type="ECO:0000313" key="2">
    <source>
        <dbReference type="Proteomes" id="UP000490980"/>
    </source>
</evidence>
<proteinExistence type="predicted"/>
<keyword evidence="2" id="KW-1185">Reference proteome</keyword>
<sequence length="62" mass="6670">MKAVLCLVLALCGRTVDFGLLLFSRQYGVELLHGDRPGDSARWLLAGLLPAADDQGRDSALN</sequence>
<name>A0A7X5ZIY8_9GAMM</name>
<dbReference type="Proteomes" id="UP000490980">
    <property type="component" value="Unassembled WGS sequence"/>
</dbReference>
<comment type="caution">
    <text evidence="1">The sequence shown here is derived from an EMBL/GenBank/DDBJ whole genome shotgun (WGS) entry which is preliminary data.</text>
</comment>
<reference evidence="1 2" key="1">
    <citation type="submission" date="2020-03" db="EMBL/GenBank/DDBJ databases">
        <authorList>
            <person name="Lai Q."/>
        </authorList>
    </citation>
    <scope>NUCLEOTIDE SEQUENCE [LARGE SCALE GENOMIC DNA]</scope>
    <source>
        <strain evidence="1 2">CCUG 25036</strain>
    </source>
</reference>
<organism evidence="1 2">
    <name type="scientific">Luteibacter anthropi</name>
    <dbReference type="NCBI Taxonomy" id="564369"/>
    <lineage>
        <taxon>Bacteria</taxon>
        <taxon>Pseudomonadati</taxon>
        <taxon>Pseudomonadota</taxon>
        <taxon>Gammaproteobacteria</taxon>
        <taxon>Lysobacterales</taxon>
        <taxon>Rhodanobacteraceae</taxon>
        <taxon>Luteibacter</taxon>
    </lineage>
</organism>
<accession>A0A7X5ZIY8</accession>
<dbReference type="EMBL" id="JAARLZ010000006">
    <property type="protein sequence ID" value="NII07175.1"/>
    <property type="molecule type" value="Genomic_DNA"/>
</dbReference>
<evidence type="ECO:0000313" key="1">
    <source>
        <dbReference type="EMBL" id="NII07175.1"/>
    </source>
</evidence>
<dbReference type="AlphaFoldDB" id="A0A7X5ZIY8"/>
<protein>
    <submittedName>
        <fullName evidence="1">Uncharacterized protein</fullName>
    </submittedName>
</protein>